<accession>A0A1I6D2Z9</accession>
<keyword evidence="2" id="KW-1185">Reference proteome</keyword>
<dbReference type="STRING" id="84724.SAMN04488564_101944"/>
<dbReference type="Proteomes" id="UP000198583">
    <property type="component" value="Unassembled WGS sequence"/>
</dbReference>
<sequence>MRGIRDECVPEGRETPFLSRLVERDDLSPAEVASMG</sequence>
<reference evidence="2" key="1">
    <citation type="submission" date="2016-10" db="EMBL/GenBank/DDBJ databases">
        <authorList>
            <person name="Varghese N."/>
            <person name="Submissions S."/>
        </authorList>
    </citation>
    <scope>NUCLEOTIDE SEQUENCE [LARGE SCALE GENOMIC DNA]</scope>
    <source>
        <strain evidence="2">DSM 44232</strain>
    </source>
</reference>
<gene>
    <name evidence="1" type="ORF">SAMN04488564_101944</name>
</gene>
<evidence type="ECO:0000313" key="1">
    <source>
        <dbReference type="EMBL" id="SFQ99856.1"/>
    </source>
</evidence>
<protein>
    <submittedName>
        <fullName evidence="1">Uncharacterized protein</fullName>
    </submittedName>
</protein>
<dbReference type="EMBL" id="FOYL01000001">
    <property type="protein sequence ID" value="SFQ99856.1"/>
    <property type="molecule type" value="Genomic_DNA"/>
</dbReference>
<proteinExistence type="predicted"/>
<organism evidence="1 2">
    <name type="scientific">Lentzea waywayandensis</name>
    <dbReference type="NCBI Taxonomy" id="84724"/>
    <lineage>
        <taxon>Bacteria</taxon>
        <taxon>Bacillati</taxon>
        <taxon>Actinomycetota</taxon>
        <taxon>Actinomycetes</taxon>
        <taxon>Pseudonocardiales</taxon>
        <taxon>Pseudonocardiaceae</taxon>
        <taxon>Lentzea</taxon>
    </lineage>
</organism>
<dbReference type="AlphaFoldDB" id="A0A1I6D2Z9"/>
<name>A0A1I6D2Z9_9PSEU</name>
<evidence type="ECO:0000313" key="2">
    <source>
        <dbReference type="Proteomes" id="UP000198583"/>
    </source>
</evidence>